<feature type="signal peptide" evidence="28">
    <location>
        <begin position="1"/>
        <end position="16"/>
    </location>
</feature>
<dbReference type="EMBL" id="JBBCAQ010000004">
    <property type="protein sequence ID" value="KAK7604303.1"/>
    <property type="molecule type" value="Genomic_DNA"/>
</dbReference>
<evidence type="ECO:0000256" key="21">
    <source>
        <dbReference type="ARBA" id="ARBA00023157"/>
    </source>
</evidence>
<comment type="cofactor">
    <cofactor evidence="25">
        <name>Zn(2+)</name>
        <dbReference type="ChEBI" id="CHEBI:29105"/>
    </cofactor>
    <text evidence="25">Binds 1 zinc ion per subunit.</text>
</comment>
<comment type="subcellular location">
    <subcellularLocation>
        <location evidence="3">Cell membrane</location>
        <topology evidence="3">Lipid-anchor</topology>
        <topology evidence="3">GPI-anchor</topology>
    </subcellularLocation>
    <subcellularLocation>
        <location evidence="2">Cell membrane</location>
        <topology evidence="2">Single-pass type II membrane protein</topology>
    </subcellularLocation>
</comment>
<feature type="site" description="Transition state stabilizer" evidence="26">
    <location>
        <position position="398"/>
    </location>
</feature>
<evidence type="ECO:0000256" key="8">
    <source>
        <dbReference type="ARBA" id="ARBA00022475"/>
    </source>
</evidence>
<dbReference type="SUPFAM" id="SSF55486">
    <property type="entry name" value="Metalloproteases ('zincins'), catalytic domain"/>
    <property type="match status" value="2"/>
</dbReference>
<name>A0AAN9TUA7_9HEMI</name>
<dbReference type="GO" id="GO:0004230">
    <property type="term" value="F:glutamyl aminopeptidase activity"/>
    <property type="evidence" value="ECO:0007669"/>
    <property type="project" value="UniProtKB-EC"/>
</dbReference>
<accession>A0AAN9TUA7</accession>
<evidence type="ECO:0000256" key="3">
    <source>
        <dbReference type="ARBA" id="ARBA00004609"/>
    </source>
</evidence>
<dbReference type="GO" id="GO:0005615">
    <property type="term" value="C:extracellular space"/>
    <property type="evidence" value="ECO:0007669"/>
    <property type="project" value="TreeGrafter"/>
</dbReference>
<dbReference type="Pfam" id="PF11838">
    <property type="entry name" value="ERAP1_C"/>
    <property type="match status" value="2"/>
</dbReference>
<evidence type="ECO:0000256" key="18">
    <source>
        <dbReference type="ARBA" id="ARBA00022989"/>
    </source>
</evidence>
<feature type="chain" id="PRO_5043046181" description="glutamyl aminopeptidase" evidence="28">
    <location>
        <begin position="17"/>
        <end position="1840"/>
    </location>
</feature>
<keyword evidence="23" id="KW-0449">Lipoprotein</keyword>
<protein>
    <recommendedName>
        <fullName evidence="6">glutamyl aminopeptidase</fullName>
        <ecNumber evidence="6">3.4.11.7</ecNumber>
    </recommendedName>
</protein>
<keyword evidence="33" id="KW-1185">Reference proteome</keyword>
<dbReference type="Gene3D" id="2.60.40.1910">
    <property type="match status" value="2"/>
</dbReference>
<dbReference type="InterPro" id="IPR027268">
    <property type="entry name" value="Peptidase_M4/M1_CTD_sf"/>
</dbReference>
<feature type="domain" description="ERAP1-like C-terminal" evidence="30">
    <location>
        <begin position="548"/>
        <end position="765"/>
    </location>
</feature>
<evidence type="ECO:0000256" key="27">
    <source>
        <dbReference type="SAM" id="Phobius"/>
    </source>
</evidence>
<evidence type="ECO:0000256" key="10">
    <source>
        <dbReference type="ARBA" id="ARBA00022670"/>
    </source>
</evidence>
<dbReference type="GO" id="GO:0005886">
    <property type="term" value="C:plasma membrane"/>
    <property type="evidence" value="ECO:0007669"/>
    <property type="project" value="UniProtKB-SubCell"/>
</dbReference>
<feature type="active site" description="Proton acceptor" evidence="24">
    <location>
        <position position="315"/>
    </location>
</feature>
<evidence type="ECO:0000256" key="15">
    <source>
        <dbReference type="ARBA" id="ARBA00022833"/>
    </source>
</evidence>
<evidence type="ECO:0000256" key="23">
    <source>
        <dbReference type="ARBA" id="ARBA00023288"/>
    </source>
</evidence>
<dbReference type="FunFam" id="2.60.40.1910:FF:000008">
    <property type="entry name" value="Aminopeptidase"/>
    <property type="match status" value="2"/>
</dbReference>
<evidence type="ECO:0000256" key="26">
    <source>
        <dbReference type="PIRSR" id="PIRSR634016-4"/>
    </source>
</evidence>
<keyword evidence="21" id="KW-1015">Disulfide bond</keyword>
<dbReference type="GO" id="GO:0070006">
    <property type="term" value="F:metalloaminopeptidase activity"/>
    <property type="evidence" value="ECO:0007669"/>
    <property type="project" value="TreeGrafter"/>
</dbReference>
<dbReference type="PANTHER" id="PTHR11533">
    <property type="entry name" value="PROTEASE M1 ZINC METALLOPROTEASE"/>
    <property type="match status" value="1"/>
</dbReference>
<evidence type="ECO:0000256" key="20">
    <source>
        <dbReference type="ARBA" id="ARBA00023136"/>
    </source>
</evidence>
<evidence type="ECO:0000259" key="31">
    <source>
        <dbReference type="Pfam" id="PF17900"/>
    </source>
</evidence>
<keyword evidence="14" id="KW-0378">Hydrolase</keyword>
<dbReference type="GO" id="GO:0006508">
    <property type="term" value="P:proteolysis"/>
    <property type="evidence" value="ECO:0007669"/>
    <property type="project" value="UniProtKB-KW"/>
</dbReference>
<dbReference type="Proteomes" id="UP001367676">
    <property type="component" value="Unassembled WGS sequence"/>
</dbReference>
<evidence type="ECO:0000256" key="6">
    <source>
        <dbReference type="ARBA" id="ARBA00012567"/>
    </source>
</evidence>
<feature type="binding site" evidence="25">
    <location>
        <position position="318"/>
    </location>
    <ligand>
        <name>Zn(2+)</name>
        <dbReference type="ChEBI" id="CHEBI:29105"/>
        <note>catalytic</note>
    </ligand>
</feature>
<keyword evidence="22" id="KW-0325">Glycoprotein</keyword>
<evidence type="ECO:0000256" key="13">
    <source>
        <dbReference type="ARBA" id="ARBA00022729"/>
    </source>
</evidence>
<dbReference type="InterPro" id="IPR050344">
    <property type="entry name" value="Peptidase_M1_aminopeptidases"/>
</dbReference>
<keyword evidence="10" id="KW-0645">Protease</keyword>
<evidence type="ECO:0000256" key="4">
    <source>
        <dbReference type="ARBA" id="ARBA00010136"/>
    </source>
</evidence>
<evidence type="ECO:0000259" key="30">
    <source>
        <dbReference type="Pfam" id="PF11838"/>
    </source>
</evidence>
<evidence type="ECO:0000256" key="19">
    <source>
        <dbReference type="ARBA" id="ARBA00023049"/>
    </source>
</evidence>
<evidence type="ECO:0000256" key="28">
    <source>
        <dbReference type="SAM" id="SignalP"/>
    </source>
</evidence>
<comment type="similarity">
    <text evidence="4">Belongs to the peptidase M1 family.</text>
</comment>
<feature type="domain" description="Aminopeptidase N-like N-terminal" evidence="31">
    <location>
        <begin position="917"/>
        <end position="1096"/>
    </location>
</feature>
<dbReference type="Pfam" id="PF17900">
    <property type="entry name" value="Peptidase_M1_N"/>
    <property type="match status" value="2"/>
</dbReference>
<evidence type="ECO:0000256" key="16">
    <source>
        <dbReference type="ARBA" id="ARBA00022837"/>
    </source>
</evidence>
<keyword evidence="20 27" id="KW-0472">Membrane</keyword>
<sequence length="1840" mass="212112">MLRVFLLICFFSVTYGNDDHYRLPNSSKPLDYRITLSNLRFEPEFIFSGNISIFIMILEPTATLMLHSKNLNIKKVYFDANKSLIFSLCTKHEILTVSLGEELPKSAVRHLNIEYDGVLADDMTGFYRSSYKMANTTRWIATTQFESTNARKAFPCYDEPRFRAPFTVFIARSRKQVAISNMPIAVSQPDNKDTNIVWDRFKTTPPMATYLVAFAVLDFNVSQVQGKNLFWARPNAAKDTAYASDIASKLFTTMEKFTKMPNIMPQTNFFAVPDFDAGAMENWGLITFRETLMLHQPDLCSTEIIQRITTTIAHEISHFWFGDLVTPTWWNYLWLNEGFARYFQFYLTKELKPSWRNDQYYVVNSFQMALSSDIGQHPLTSNVTTPQEISNLFDKITYDKGAAVIRMLEHIVQTSTFKNSLRNYLRKGRVEYGGSVTPSLLWAAFDSQVKKDKIVLPKTVEQLMEPWTKNPSYPIVKVYTTESGCIQIEQKTYRSLRAKTPVDEQSWIIPLTYTKQSKPDFSSTKPKLWSFPGQELHLHDAVEAGEEWILFNVQATGFYRVNYDEENWNLIIDQLLSKPQVIHPVNRAQLIDDSISLATDKYLCYHVPIKLLKYLDKEIDVIPWFTAVHKFTYLYSLFKFTRMGPLVRDYIHERMHHIYHHIGFTVKPTDDHLTKVFRTSLINFACQSNFGHCLEDAFKEYDKHKNDLSKIPADVKGAVLCAVHFNKDNTSLWQNLWSVYKSSNVAYEQITVLTSLGCTKDSQHLRNHPAGISAGLKLIQDLLQTISEGLGGPQLTSRVIDMIGSLKQGIRTKEQINKLEDVIAQAEKLNTKPLKNVIESLKSARNTALKTQELIRLRSDSLEMALGKSGSGASRMALTPCGAALNVFYCDENASNDASGKNSNSKMWIFQLPNTSKPLNYILRISSYPSYKEPYFKGYLKIFTLILKETDEIILHSKNLDVRSVYMGCYAKFKLDSINEIVRIQACRKLQANQTVELTISYYGFFNESSVGFYRSAYRIKNTVTFIVATQFKPTFARMAFPCYDEPKFKATFTLYISRTSGQRSISSMRLITTQYDYYNSPSYVDKYEQSPAMSTHSLAFAIFEYQCEDSGNRIRTCTRENVSKNAFHIYSIANKALNFMESYTDQKYHLSRIQFVTIPEHDVAVLENWGLVTFRESRMLFDDEASSEKHLEICTLAVCRGIAGQWFGNYLTTAWWDNVWLNEGFTSYFQLLLADQLYPSWRIKDSSILHTLQPALFADQVRIHHPLTVLVNSPNEINNIFDTISYRKGAAVIRMLEHIVSPELFQKSIRQCLKVGGSDNYGIVTPELMWRIFDEIVEKFKKPIHLTVSQIMNKWISNPGYPIVNVDRVTSRSAIKVHQIPFKSPRSAILPPKSETEWIIPFTYTKKSVSDFSSTMPTFWLLPSDNTTKPATLNDASLLPDEWIISNIQATGYYRVNYDLYNWKLLSQQLREEHDKIHFINRAQLIDDSVALAVDEYLPFSVPFELMTYLDKEQDMIPWFSALNKFDHLYPLYELTEAGPLLKKYILDRIKSVYTRLGFAVESNDDHLTKTARSAVLEIACRLDMPECLEEAVTRYRKHSVNLSKVSPDVKKTVLCAAVKYLTKEPVWMNIWNAYRKSDVAHDKEIFLYALGCTNDEELLKRYLHQLTHENDLEIRRQDYDLIFGAIFNRAVGVNSGLQFIYQLLPSMGYGILSSRTEDLMIRMLHFMKFTINTENQVTRVENMIMEVEQWDEGMPKDFTNALHSAHQAGLHQLTNRNRQMSNLMEALGGGKSDVLVEYLSSGYSLMFVILPTVTVFSILGYRMSMHFRVVSHFSREKK</sequence>
<dbReference type="InterPro" id="IPR034016">
    <property type="entry name" value="M1_APN-typ"/>
</dbReference>
<dbReference type="FunFam" id="1.10.390.10:FF:000013">
    <property type="entry name" value="Aminopeptidase N"/>
    <property type="match status" value="1"/>
</dbReference>
<dbReference type="Gene3D" id="1.25.50.20">
    <property type="match status" value="2"/>
</dbReference>
<feature type="domain" description="Peptidase M1 membrane alanine aminopeptidase" evidence="29">
    <location>
        <begin position="1133"/>
        <end position="1356"/>
    </location>
</feature>
<reference evidence="32 33" key="1">
    <citation type="submission" date="2024-03" db="EMBL/GenBank/DDBJ databases">
        <title>Adaptation during the transition from Ophiocordyceps entomopathogen to insect associate is accompanied by gene loss and intensified selection.</title>
        <authorList>
            <person name="Ward C.M."/>
            <person name="Onetto C.A."/>
            <person name="Borneman A.R."/>
        </authorList>
    </citation>
    <scope>NUCLEOTIDE SEQUENCE [LARGE SCALE GENOMIC DNA]</scope>
    <source>
        <strain evidence="32">AWRI1</strain>
        <tissue evidence="32">Single Adult Female</tissue>
    </source>
</reference>
<proteinExistence type="inferred from homology"/>
<dbReference type="GO" id="GO:0042277">
    <property type="term" value="F:peptide binding"/>
    <property type="evidence" value="ECO:0007669"/>
    <property type="project" value="TreeGrafter"/>
</dbReference>
<feature type="domain" description="Peptidase M1 membrane alanine aminopeptidase" evidence="29">
    <location>
        <begin position="242"/>
        <end position="467"/>
    </location>
</feature>
<feature type="binding site" evidence="25">
    <location>
        <position position="314"/>
    </location>
    <ligand>
        <name>Zn(2+)</name>
        <dbReference type="ChEBI" id="CHEBI:29105"/>
        <note>catalytic</note>
    </ligand>
</feature>
<dbReference type="PANTHER" id="PTHR11533:SF276">
    <property type="entry name" value="GLUTAMYL AMINOPEPTIDASE"/>
    <property type="match status" value="1"/>
</dbReference>
<dbReference type="Gene3D" id="2.60.40.1730">
    <property type="entry name" value="tricorn interacting facor f3 domain"/>
    <property type="match status" value="2"/>
</dbReference>
<dbReference type="CDD" id="cd09601">
    <property type="entry name" value="M1_APN-Q_like"/>
    <property type="match status" value="2"/>
</dbReference>
<dbReference type="FunFam" id="2.60.40.1730:FF:000001">
    <property type="entry name" value="Leucyl-cystinyl aminopeptidase"/>
    <property type="match status" value="1"/>
</dbReference>
<evidence type="ECO:0000256" key="22">
    <source>
        <dbReference type="ARBA" id="ARBA00023180"/>
    </source>
</evidence>
<keyword evidence="13 28" id="KW-0732">Signal</keyword>
<feature type="transmembrane region" description="Helical" evidence="27">
    <location>
        <begin position="1804"/>
        <end position="1823"/>
    </location>
</feature>
<keyword evidence="17" id="KW-0735">Signal-anchor</keyword>
<keyword evidence="7" id="KW-0031">Aminopeptidase</keyword>
<evidence type="ECO:0000256" key="5">
    <source>
        <dbReference type="ARBA" id="ARBA00011748"/>
    </source>
</evidence>
<dbReference type="Gene3D" id="1.10.390.10">
    <property type="entry name" value="Neutral Protease Domain 2"/>
    <property type="match status" value="2"/>
</dbReference>
<dbReference type="GO" id="GO:0043171">
    <property type="term" value="P:peptide catabolic process"/>
    <property type="evidence" value="ECO:0007669"/>
    <property type="project" value="TreeGrafter"/>
</dbReference>
<evidence type="ECO:0000313" key="32">
    <source>
        <dbReference type="EMBL" id="KAK7604303.1"/>
    </source>
</evidence>
<gene>
    <name evidence="32" type="ORF">V9T40_004576</name>
</gene>
<keyword evidence="15 25" id="KW-0862">Zinc</keyword>
<dbReference type="GO" id="GO:0098552">
    <property type="term" value="C:side of membrane"/>
    <property type="evidence" value="ECO:0007669"/>
    <property type="project" value="UniProtKB-KW"/>
</dbReference>
<dbReference type="InterPro" id="IPR001930">
    <property type="entry name" value="Peptidase_M1"/>
</dbReference>
<evidence type="ECO:0000256" key="14">
    <source>
        <dbReference type="ARBA" id="ARBA00022801"/>
    </source>
</evidence>
<feature type="domain" description="ERAP1-like C-terminal" evidence="30">
    <location>
        <begin position="1444"/>
        <end position="1703"/>
    </location>
</feature>
<evidence type="ECO:0000259" key="29">
    <source>
        <dbReference type="Pfam" id="PF01433"/>
    </source>
</evidence>
<dbReference type="EC" id="3.4.11.7" evidence="6"/>
<dbReference type="InterPro" id="IPR042097">
    <property type="entry name" value="Aminopeptidase_N-like_N_sf"/>
</dbReference>
<evidence type="ECO:0000313" key="33">
    <source>
        <dbReference type="Proteomes" id="UP001367676"/>
    </source>
</evidence>
<keyword evidence="12 25" id="KW-0479">Metal-binding</keyword>
<dbReference type="PRINTS" id="PR00756">
    <property type="entry name" value="ALADIPTASE"/>
</dbReference>
<keyword evidence="16" id="KW-0106">Calcium</keyword>
<keyword evidence="11 27" id="KW-0812">Transmembrane</keyword>
<evidence type="ECO:0000256" key="24">
    <source>
        <dbReference type="PIRSR" id="PIRSR634016-1"/>
    </source>
</evidence>
<dbReference type="InterPro" id="IPR014782">
    <property type="entry name" value="Peptidase_M1_dom"/>
</dbReference>
<evidence type="ECO:0000256" key="12">
    <source>
        <dbReference type="ARBA" id="ARBA00022723"/>
    </source>
</evidence>
<feature type="binding site" evidence="25">
    <location>
        <position position="337"/>
    </location>
    <ligand>
        <name>Zn(2+)</name>
        <dbReference type="ChEBI" id="CHEBI:29105"/>
        <note>catalytic</note>
    </ligand>
</feature>
<comment type="subunit">
    <text evidence="5">Homodimer; disulfide-linked.</text>
</comment>
<keyword evidence="9" id="KW-0336">GPI-anchor</keyword>
<keyword evidence="8" id="KW-1003">Cell membrane</keyword>
<dbReference type="GO" id="GO:0008270">
    <property type="term" value="F:zinc ion binding"/>
    <property type="evidence" value="ECO:0007669"/>
    <property type="project" value="InterPro"/>
</dbReference>
<comment type="caution">
    <text evidence="32">The sequence shown here is derived from an EMBL/GenBank/DDBJ whole genome shotgun (WGS) entry which is preliminary data.</text>
</comment>
<evidence type="ECO:0000256" key="1">
    <source>
        <dbReference type="ARBA" id="ARBA00001703"/>
    </source>
</evidence>
<feature type="domain" description="Aminopeptidase N-like N-terminal" evidence="31">
    <location>
        <begin position="29"/>
        <end position="211"/>
    </location>
</feature>
<evidence type="ECO:0000256" key="2">
    <source>
        <dbReference type="ARBA" id="ARBA00004401"/>
    </source>
</evidence>
<dbReference type="FunFam" id="1.10.390.10:FF:000019">
    <property type="entry name" value="Aminopeptidase"/>
    <property type="match status" value="1"/>
</dbReference>
<evidence type="ECO:0000256" key="25">
    <source>
        <dbReference type="PIRSR" id="PIRSR634016-3"/>
    </source>
</evidence>
<keyword evidence="18 27" id="KW-1133">Transmembrane helix</keyword>
<dbReference type="GO" id="GO:0005737">
    <property type="term" value="C:cytoplasm"/>
    <property type="evidence" value="ECO:0007669"/>
    <property type="project" value="TreeGrafter"/>
</dbReference>
<dbReference type="InterPro" id="IPR024571">
    <property type="entry name" value="ERAP1-like_C_dom"/>
</dbReference>
<comment type="catalytic activity">
    <reaction evidence="1">
        <text>Release of N-terminal glutamate (and to a lesser extent aspartate) from a peptide.</text>
        <dbReference type="EC" id="3.4.11.7"/>
    </reaction>
</comment>
<evidence type="ECO:0000256" key="11">
    <source>
        <dbReference type="ARBA" id="ARBA00022692"/>
    </source>
</evidence>
<organism evidence="32 33">
    <name type="scientific">Parthenolecanium corni</name>
    <dbReference type="NCBI Taxonomy" id="536013"/>
    <lineage>
        <taxon>Eukaryota</taxon>
        <taxon>Metazoa</taxon>
        <taxon>Ecdysozoa</taxon>
        <taxon>Arthropoda</taxon>
        <taxon>Hexapoda</taxon>
        <taxon>Insecta</taxon>
        <taxon>Pterygota</taxon>
        <taxon>Neoptera</taxon>
        <taxon>Paraneoptera</taxon>
        <taxon>Hemiptera</taxon>
        <taxon>Sternorrhyncha</taxon>
        <taxon>Coccoidea</taxon>
        <taxon>Coccidae</taxon>
        <taxon>Parthenolecanium</taxon>
    </lineage>
</organism>
<dbReference type="InterPro" id="IPR045357">
    <property type="entry name" value="Aminopeptidase_N-like_N"/>
</dbReference>
<evidence type="ECO:0000256" key="17">
    <source>
        <dbReference type="ARBA" id="ARBA00022968"/>
    </source>
</evidence>
<evidence type="ECO:0000256" key="7">
    <source>
        <dbReference type="ARBA" id="ARBA00022438"/>
    </source>
</evidence>
<dbReference type="Pfam" id="PF01433">
    <property type="entry name" value="Peptidase_M1"/>
    <property type="match status" value="2"/>
</dbReference>
<dbReference type="SUPFAM" id="SSF63737">
    <property type="entry name" value="Leukotriene A4 hydrolase N-terminal domain"/>
    <property type="match status" value="2"/>
</dbReference>
<evidence type="ECO:0000256" key="9">
    <source>
        <dbReference type="ARBA" id="ARBA00022622"/>
    </source>
</evidence>
<keyword evidence="19" id="KW-0482">Metalloprotease</keyword>